<evidence type="ECO:0000256" key="39">
    <source>
        <dbReference type="ARBA" id="ARBA00052870"/>
    </source>
</evidence>
<dbReference type="EC" id="1.14.14.25" evidence="41"/>
<evidence type="ECO:0000256" key="22">
    <source>
        <dbReference type="ARBA" id="ARBA00023273"/>
    </source>
</evidence>
<comment type="catalytic activity">
    <reaction evidence="38">
        <text>progesterone + reduced [NADPH--hemoprotein reductase] + O2 = 17alpha-hydroxyprogesterone + oxidized [NADPH--hemoprotein reductase] + H2O + H(+)</text>
        <dbReference type="Rhea" id="RHEA:46308"/>
        <dbReference type="Rhea" id="RHEA-COMP:11964"/>
        <dbReference type="Rhea" id="RHEA-COMP:11965"/>
        <dbReference type="ChEBI" id="CHEBI:15377"/>
        <dbReference type="ChEBI" id="CHEBI:15378"/>
        <dbReference type="ChEBI" id="CHEBI:15379"/>
        <dbReference type="ChEBI" id="CHEBI:17026"/>
        <dbReference type="ChEBI" id="CHEBI:17252"/>
        <dbReference type="ChEBI" id="CHEBI:57618"/>
        <dbReference type="ChEBI" id="CHEBI:58210"/>
    </reaction>
    <physiologicalReaction direction="left-to-right" evidence="38">
        <dbReference type="Rhea" id="RHEA:46309"/>
    </physiologicalReaction>
</comment>
<evidence type="ECO:0000256" key="26">
    <source>
        <dbReference type="ARBA" id="ARBA00050139"/>
    </source>
</evidence>
<dbReference type="PRINTS" id="PR00385">
    <property type="entry name" value="P450"/>
</dbReference>
<comment type="cofactor">
    <cofactor evidence="1 46">
        <name>heme</name>
        <dbReference type="ChEBI" id="CHEBI:30413"/>
    </cofactor>
</comment>
<dbReference type="PANTHER" id="PTHR24293">
    <property type="entry name" value="CYTOCHROME P450 FAMILY 46 SUBFAMILY A"/>
    <property type="match status" value="1"/>
</dbReference>
<dbReference type="PANTHER" id="PTHR24293:SF1">
    <property type="entry name" value="CHOLESTEROL 24-HYDROXYLASE"/>
    <property type="match status" value="1"/>
</dbReference>
<keyword evidence="12" id="KW-0492">Microsome</keyword>
<evidence type="ECO:0000256" key="47">
    <source>
        <dbReference type="RuleBase" id="RU000461"/>
    </source>
</evidence>
<comment type="catalytic activity">
    <reaction evidence="27">
        <text>testosterone + reduced [NADPH--hemoprotein reductase] + O2 = 2-hydroxytestosterone + oxidized [NADPH--hemoprotein reductase] + H2O + H(+)</text>
        <dbReference type="Rhea" id="RHEA:46300"/>
        <dbReference type="Rhea" id="RHEA-COMP:11964"/>
        <dbReference type="Rhea" id="RHEA-COMP:11965"/>
        <dbReference type="ChEBI" id="CHEBI:15377"/>
        <dbReference type="ChEBI" id="CHEBI:15378"/>
        <dbReference type="ChEBI" id="CHEBI:15379"/>
        <dbReference type="ChEBI" id="CHEBI:17347"/>
        <dbReference type="ChEBI" id="CHEBI:57618"/>
        <dbReference type="ChEBI" id="CHEBI:58210"/>
        <dbReference type="ChEBI" id="CHEBI:86013"/>
    </reaction>
    <physiologicalReaction direction="left-to-right" evidence="27">
        <dbReference type="Rhea" id="RHEA:46301"/>
    </physiologicalReaction>
</comment>
<dbReference type="PROSITE" id="PS00086">
    <property type="entry name" value="CYTOCHROME_P450"/>
    <property type="match status" value="1"/>
</dbReference>
<keyword evidence="13" id="KW-1133">Transmembrane helix</keyword>
<comment type="catalytic activity">
    <reaction evidence="39">
        <text>desmosterol + reduced [NADPH--hemoprotein reductase] + O2 = (24S)-25-epoxycholesterol + oxidized [NADPH--hemoprotein reductase] + H2O + H(+)</text>
        <dbReference type="Rhea" id="RHEA:53232"/>
        <dbReference type="Rhea" id="RHEA-COMP:11964"/>
        <dbReference type="Rhea" id="RHEA-COMP:11965"/>
        <dbReference type="ChEBI" id="CHEBI:15377"/>
        <dbReference type="ChEBI" id="CHEBI:15378"/>
        <dbReference type="ChEBI" id="CHEBI:15379"/>
        <dbReference type="ChEBI" id="CHEBI:17737"/>
        <dbReference type="ChEBI" id="CHEBI:41633"/>
        <dbReference type="ChEBI" id="CHEBI:57618"/>
        <dbReference type="ChEBI" id="CHEBI:58210"/>
    </reaction>
    <physiologicalReaction direction="left-to-right" evidence="39">
        <dbReference type="Rhea" id="RHEA:53233"/>
    </physiologicalReaction>
</comment>
<evidence type="ECO:0000256" key="28">
    <source>
        <dbReference type="ARBA" id="ARBA00050430"/>
    </source>
</evidence>
<dbReference type="Gene3D" id="1.10.630.10">
    <property type="entry name" value="Cytochrome P450"/>
    <property type="match status" value="1"/>
</dbReference>
<keyword evidence="19" id="KW-0472">Membrane</keyword>
<evidence type="ECO:0000256" key="19">
    <source>
        <dbReference type="ARBA" id="ARBA00023136"/>
    </source>
</evidence>
<evidence type="ECO:0000256" key="12">
    <source>
        <dbReference type="ARBA" id="ARBA00022848"/>
    </source>
</evidence>
<keyword evidence="7" id="KW-0153">Cholesterol metabolism</keyword>
<evidence type="ECO:0000256" key="4">
    <source>
        <dbReference type="ARBA" id="ARBA00004389"/>
    </source>
</evidence>
<evidence type="ECO:0000256" key="30">
    <source>
        <dbReference type="ARBA" id="ARBA00050991"/>
    </source>
</evidence>
<evidence type="ECO:0000256" key="33">
    <source>
        <dbReference type="ARBA" id="ARBA00051527"/>
    </source>
</evidence>
<evidence type="ECO:0000256" key="9">
    <source>
        <dbReference type="ARBA" id="ARBA00022692"/>
    </source>
</evidence>
<evidence type="ECO:0000256" key="29">
    <source>
        <dbReference type="ARBA" id="ARBA00050696"/>
    </source>
</evidence>
<dbReference type="GO" id="GO:0098794">
    <property type="term" value="C:postsynapse"/>
    <property type="evidence" value="ECO:0007669"/>
    <property type="project" value="UniProtKB-SubCell"/>
</dbReference>
<keyword evidence="14 47" id="KW-0560">Oxidoreductase</keyword>
<dbReference type="GO" id="GO:0098793">
    <property type="term" value="C:presynapse"/>
    <property type="evidence" value="ECO:0007669"/>
    <property type="project" value="UniProtKB-SubCell"/>
</dbReference>
<dbReference type="GO" id="GO:0006707">
    <property type="term" value="P:cholesterol catabolic process"/>
    <property type="evidence" value="ECO:0007669"/>
    <property type="project" value="InterPro"/>
</dbReference>
<comment type="catalytic activity">
    <reaction evidence="29">
        <text>7-dehydrocholesterol + reduced [NADPH--hemoprotein reductase] + O2 = cholesta-5,7-dien-3beta,25-diol + oxidized [NADPH--hemoprotein reductase] + H2O + H(+)</text>
        <dbReference type="Rhea" id="RHEA:53240"/>
        <dbReference type="Rhea" id="RHEA-COMP:11964"/>
        <dbReference type="Rhea" id="RHEA-COMP:11965"/>
        <dbReference type="ChEBI" id="CHEBI:15377"/>
        <dbReference type="ChEBI" id="CHEBI:15378"/>
        <dbReference type="ChEBI" id="CHEBI:15379"/>
        <dbReference type="ChEBI" id="CHEBI:17759"/>
        <dbReference type="ChEBI" id="CHEBI:57618"/>
        <dbReference type="ChEBI" id="CHEBI:58210"/>
        <dbReference type="ChEBI" id="CHEBI:137057"/>
    </reaction>
    <physiologicalReaction direction="left-to-right" evidence="29">
        <dbReference type="Rhea" id="RHEA:53241"/>
    </physiologicalReaction>
</comment>
<evidence type="ECO:0000256" key="1">
    <source>
        <dbReference type="ARBA" id="ARBA00001971"/>
    </source>
</evidence>
<comment type="similarity">
    <text evidence="6 47">Belongs to the cytochrome P450 family.</text>
</comment>
<evidence type="ECO:0000256" key="13">
    <source>
        <dbReference type="ARBA" id="ARBA00022989"/>
    </source>
</evidence>
<keyword evidence="8 46" id="KW-0349">Heme</keyword>
<evidence type="ECO:0000256" key="43">
    <source>
        <dbReference type="ARBA" id="ARBA00077287"/>
    </source>
</evidence>
<evidence type="ECO:0000256" key="5">
    <source>
        <dbReference type="ARBA" id="ARBA00005108"/>
    </source>
</evidence>
<evidence type="ECO:0000256" key="17">
    <source>
        <dbReference type="ARBA" id="ARBA00023033"/>
    </source>
</evidence>
<comment type="catalytic activity">
    <reaction evidence="28">
        <text>(24S)-hydroxycholesterol + reduced [NADPH--hemoprotein reductase] + O2 = 24S,25-dihydroxycholesterol + oxidized [NADPH--hemoprotein reductase] + H2O + H(+)</text>
        <dbReference type="Rhea" id="RHEA:46384"/>
        <dbReference type="Rhea" id="RHEA-COMP:11964"/>
        <dbReference type="Rhea" id="RHEA-COMP:11965"/>
        <dbReference type="ChEBI" id="CHEBI:15377"/>
        <dbReference type="ChEBI" id="CHEBI:15378"/>
        <dbReference type="ChEBI" id="CHEBI:15379"/>
        <dbReference type="ChEBI" id="CHEBI:34310"/>
        <dbReference type="ChEBI" id="CHEBI:57618"/>
        <dbReference type="ChEBI" id="CHEBI:58210"/>
        <dbReference type="ChEBI" id="CHEBI:86074"/>
    </reaction>
    <physiologicalReaction direction="left-to-right" evidence="28">
        <dbReference type="Rhea" id="RHEA:46385"/>
    </physiologicalReaction>
</comment>
<dbReference type="GO" id="GO:0030425">
    <property type="term" value="C:dendrite"/>
    <property type="evidence" value="ECO:0007669"/>
    <property type="project" value="UniProtKB-SubCell"/>
</dbReference>
<evidence type="ECO:0000256" key="23">
    <source>
        <dbReference type="ARBA" id="ARBA00034106"/>
    </source>
</evidence>
<evidence type="ECO:0000256" key="32">
    <source>
        <dbReference type="ARBA" id="ARBA00051503"/>
    </source>
</evidence>
<sequence length="396" mass="45944">MSTKHPKDKFYEQIFKVFGVRFMGNGLLTDRNYDHWHKQRRIMDPAFSRPYLMGLMGTFNEKVEELMEQLNEIADKKTEVNMHTLLNRMTLDVIAKVAFDMDLNALHDDQTPFPRAILMAMKGLVEIRNPLVYFMPSKKKMIQEVRDSIHLLRKTGKECIERRQKMVQDGVEVPTDILTQILRGAALEEDYDIEIMIDNFVTFFIAGQETTANQLAFAVQELSRHPKILQKVQAEVDEVIGSRRDIEYDDLGKLQYLSQVLKETLRLYPPAPGTSRLLEDDILVEGVLIPKGTPVVVNTYVTGRMEQFFHDPLIFDPDRFSRDSPKPYFTYFPFSLGPRSCIGQVFAQMEAKVVMAKLLQRFEFQLVEGHTFKIQDTGTLRPMDGTRCHLRVREKQ</sequence>
<dbReference type="InterPro" id="IPR001128">
    <property type="entry name" value="Cyt_P450"/>
</dbReference>
<dbReference type="PRINTS" id="PR00463">
    <property type="entry name" value="EP450I"/>
</dbReference>
<comment type="catalytic activity">
    <reaction evidence="35">
        <text>cholestanol + reduced [NADPH--hemoprotein reductase] + O2 = (24S)-hydroxycholestanol + oxidized [NADPH--hemoprotein reductase] + H2O + H(+)</text>
        <dbReference type="Rhea" id="RHEA:53808"/>
        <dbReference type="Rhea" id="RHEA-COMP:11964"/>
        <dbReference type="Rhea" id="RHEA-COMP:11965"/>
        <dbReference type="ChEBI" id="CHEBI:15377"/>
        <dbReference type="ChEBI" id="CHEBI:15378"/>
        <dbReference type="ChEBI" id="CHEBI:15379"/>
        <dbReference type="ChEBI" id="CHEBI:57618"/>
        <dbReference type="ChEBI" id="CHEBI:58210"/>
        <dbReference type="ChEBI" id="CHEBI:86570"/>
        <dbReference type="ChEBI" id="CHEBI:137687"/>
    </reaction>
    <physiologicalReaction direction="left-to-right" evidence="35">
        <dbReference type="Rhea" id="RHEA:53809"/>
    </physiologicalReaction>
</comment>
<dbReference type="Pfam" id="PF00067">
    <property type="entry name" value="p450"/>
    <property type="match status" value="1"/>
</dbReference>
<keyword evidence="16" id="KW-0770">Synapse</keyword>
<evidence type="ECO:0000256" key="3">
    <source>
        <dbReference type="ARBA" id="ARBA00004279"/>
    </source>
</evidence>
<evidence type="ECO:0000256" key="42">
    <source>
        <dbReference type="ARBA" id="ARBA00068948"/>
    </source>
</evidence>
<evidence type="ECO:0000256" key="36">
    <source>
        <dbReference type="ARBA" id="ARBA00051763"/>
    </source>
</evidence>
<keyword evidence="48" id="KW-0175">Coiled coil</keyword>
<comment type="catalytic activity">
    <reaction evidence="36">
        <text>(24S)-hydroxycholesterol + reduced [NADPH--hemoprotein reductase] + O2 = (24S,25R)-24,26-dihydroxycholesterol + oxidized [NADPH--hemoprotein reductase] + H2O + H(+)</text>
        <dbReference type="Rhea" id="RHEA:46388"/>
        <dbReference type="Rhea" id="RHEA-COMP:11964"/>
        <dbReference type="Rhea" id="RHEA-COMP:11965"/>
        <dbReference type="ChEBI" id="CHEBI:15377"/>
        <dbReference type="ChEBI" id="CHEBI:15378"/>
        <dbReference type="ChEBI" id="CHEBI:15379"/>
        <dbReference type="ChEBI" id="CHEBI:34310"/>
        <dbReference type="ChEBI" id="CHEBI:57618"/>
        <dbReference type="ChEBI" id="CHEBI:58210"/>
        <dbReference type="ChEBI" id="CHEBI:86165"/>
    </reaction>
    <physiologicalReaction direction="left-to-right" evidence="36">
        <dbReference type="Rhea" id="RHEA:46389"/>
    </physiologicalReaction>
</comment>
<dbReference type="GO" id="GO:0020037">
    <property type="term" value="F:heme binding"/>
    <property type="evidence" value="ECO:0007669"/>
    <property type="project" value="InterPro"/>
</dbReference>
<comment type="catalytic activity">
    <reaction evidence="26">
        <text>desmosterol + reduced [NADPH--hemoprotein reductase] + O2 = (24Z),26-hydroxydesmosterol + oxidized [NADPH--hemoprotein reductase] + H2O + H(+)</text>
        <dbReference type="Rhea" id="RHEA:53236"/>
        <dbReference type="Rhea" id="RHEA-COMP:11964"/>
        <dbReference type="Rhea" id="RHEA-COMP:11965"/>
        <dbReference type="ChEBI" id="CHEBI:15377"/>
        <dbReference type="ChEBI" id="CHEBI:15378"/>
        <dbReference type="ChEBI" id="CHEBI:15379"/>
        <dbReference type="ChEBI" id="CHEBI:17737"/>
        <dbReference type="ChEBI" id="CHEBI:57618"/>
        <dbReference type="ChEBI" id="CHEBI:58210"/>
        <dbReference type="ChEBI" id="CHEBI:137053"/>
    </reaction>
    <physiologicalReaction direction="left-to-right" evidence="26">
        <dbReference type="Rhea" id="RHEA:53237"/>
    </physiologicalReaction>
</comment>
<dbReference type="InterPro" id="IPR039983">
    <property type="entry name" value="CYP46A1"/>
</dbReference>
<comment type="subcellular location">
    <subcellularLocation>
        <location evidence="3">Cell projection</location>
        <location evidence="3">Dendrite</location>
    </subcellularLocation>
    <subcellularLocation>
        <location evidence="4">Endoplasmic reticulum membrane</location>
        <topology evidence="4">Single-pass membrane protein</topology>
    </subcellularLocation>
    <subcellularLocation>
        <location evidence="2">Microsome membrane</location>
        <topology evidence="2">Single-pass membrane protein</topology>
    </subcellularLocation>
    <subcellularLocation>
        <location evidence="24">Postsynapse</location>
    </subcellularLocation>
    <subcellularLocation>
        <location evidence="23">Presynapse</location>
    </subcellularLocation>
</comment>
<evidence type="ECO:0000256" key="14">
    <source>
        <dbReference type="ARBA" id="ARBA00023002"/>
    </source>
</evidence>
<evidence type="ECO:0000256" key="6">
    <source>
        <dbReference type="ARBA" id="ARBA00010617"/>
    </source>
</evidence>
<reference evidence="49" key="1">
    <citation type="thesis" date="2020" institute="ProQuest LLC" country="789 East Eisenhower Parkway, Ann Arbor, MI, USA">
        <title>Comparative Genomics and Chromosome Evolution.</title>
        <authorList>
            <person name="Mudd A.B."/>
        </authorList>
    </citation>
    <scope>NUCLEOTIDE SEQUENCE</scope>
    <source>
        <strain evidence="49">HN-11 Male</strain>
        <tissue evidence="49">Kidney and liver</tissue>
    </source>
</reference>
<comment type="pathway">
    <text evidence="5">Lipid metabolism; C21-steroid hormone metabolism.</text>
</comment>
<evidence type="ECO:0000256" key="10">
    <source>
        <dbReference type="ARBA" id="ARBA00022723"/>
    </source>
</evidence>
<proteinExistence type="inferred from homology"/>
<gene>
    <name evidence="49" type="ORF">GDO78_010616</name>
</gene>
<keyword evidence="11" id="KW-0256">Endoplasmic reticulum</keyword>
<protein>
    <recommendedName>
        <fullName evidence="42">Cholesterol 24-hydroxylase</fullName>
        <ecNumber evidence="41">1.14.14.25</ecNumber>
    </recommendedName>
    <alternativeName>
        <fullName evidence="44">Cholesterol 24-monooxygenase</fullName>
    </alternativeName>
    <alternativeName>
        <fullName evidence="43">Cholesterol 24S-hydroxylase</fullName>
    </alternativeName>
    <alternativeName>
        <fullName evidence="45">Cytochrome P450 46A1</fullName>
    </alternativeName>
</protein>
<comment type="function">
    <text evidence="40">P450 monooxygenase that plays a major role in cholesterol homeostasis in the brain. Primarily catalyzes the hydroxylation (with S stereochemistry) at C-24 of cholesterol side chain, triggering cholesterol diffusion out of neurons and its further degradation. By promoting constant cholesterol elimination in neurons, may activate the mevalonate pathway and coordinate the synthesis of new cholesterol and nonsterol isoprenoids involved in synaptic activity and learning. Further hydroxylates cholesterol derivatives and hormone steroids on both the ring and side chain of these molecules, converting them into active oxysterols involved in lipid signaling and biosynthesis. Acts as an epoxidase converting cholesta-5,24-dien-3beta-ol/desmosterol into (24S),25-epoxycholesterol, an abundant lipid ligand of nuclear NR1H2 and NR1H3 receptors shown to promote neurogenesis in developing brain. May also catalyze the oxidative metabolism of xenobiotics, such as clotrimazole.</text>
</comment>
<feature type="binding site" description="axial binding residue" evidence="46">
    <location>
        <position position="341"/>
    </location>
    <ligand>
        <name>heme</name>
        <dbReference type="ChEBI" id="CHEBI:30413"/>
    </ligand>
    <ligandPart>
        <name>Fe</name>
        <dbReference type="ChEBI" id="CHEBI:18248"/>
    </ligandPart>
</feature>
<comment type="pathway">
    <text evidence="25">Steroid metabolism; cholesterol degradation.</text>
</comment>
<evidence type="ECO:0000256" key="34">
    <source>
        <dbReference type="ARBA" id="ARBA00051606"/>
    </source>
</evidence>
<comment type="catalytic activity">
    <reaction evidence="30">
        <text>cholesterol + reduced [NADPH--hemoprotein reductase] + O2 = (24S)-hydroxycholesterol + oxidized [NADPH--hemoprotein reductase] + H2O + H(+)</text>
        <dbReference type="Rhea" id="RHEA:22716"/>
        <dbReference type="Rhea" id="RHEA-COMP:11964"/>
        <dbReference type="Rhea" id="RHEA-COMP:11965"/>
        <dbReference type="ChEBI" id="CHEBI:15377"/>
        <dbReference type="ChEBI" id="CHEBI:15378"/>
        <dbReference type="ChEBI" id="CHEBI:15379"/>
        <dbReference type="ChEBI" id="CHEBI:16113"/>
        <dbReference type="ChEBI" id="CHEBI:34310"/>
        <dbReference type="ChEBI" id="CHEBI:57618"/>
        <dbReference type="ChEBI" id="CHEBI:58210"/>
        <dbReference type="EC" id="1.14.14.25"/>
    </reaction>
    <physiologicalReaction direction="left-to-right" evidence="30">
        <dbReference type="Rhea" id="RHEA:22717"/>
    </physiologicalReaction>
</comment>
<accession>A0A8J6F6C3</accession>
<evidence type="ECO:0000256" key="41">
    <source>
        <dbReference type="ARBA" id="ARBA00066440"/>
    </source>
</evidence>
<dbReference type="EMBL" id="WNTK01000006">
    <property type="protein sequence ID" value="KAG9481486.1"/>
    <property type="molecule type" value="Genomic_DNA"/>
</dbReference>
<organism evidence="49 50">
    <name type="scientific">Eleutherodactylus coqui</name>
    <name type="common">Puerto Rican coqui</name>
    <dbReference type="NCBI Taxonomy" id="57060"/>
    <lineage>
        <taxon>Eukaryota</taxon>
        <taxon>Metazoa</taxon>
        <taxon>Chordata</taxon>
        <taxon>Craniata</taxon>
        <taxon>Vertebrata</taxon>
        <taxon>Euteleostomi</taxon>
        <taxon>Amphibia</taxon>
        <taxon>Batrachia</taxon>
        <taxon>Anura</taxon>
        <taxon>Neobatrachia</taxon>
        <taxon>Hyloidea</taxon>
        <taxon>Eleutherodactylidae</taxon>
        <taxon>Eleutherodactylinae</taxon>
        <taxon>Eleutherodactylus</taxon>
        <taxon>Eleutherodactylus</taxon>
    </lineage>
</organism>
<evidence type="ECO:0000256" key="45">
    <source>
        <dbReference type="ARBA" id="ARBA00080170"/>
    </source>
</evidence>
<evidence type="ECO:0000256" key="46">
    <source>
        <dbReference type="PIRSR" id="PIRSR602401-1"/>
    </source>
</evidence>
<evidence type="ECO:0000256" key="38">
    <source>
        <dbReference type="ARBA" id="ARBA00052074"/>
    </source>
</evidence>
<evidence type="ECO:0000256" key="20">
    <source>
        <dbReference type="ARBA" id="ARBA00023166"/>
    </source>
</evidence>
<evidence type="ECO:0000256" key="27">
    <source>
        <dbReference type="ARBA" id="ARBA00050344"/>
    </source>
</evidence>
<dbReference type="InterPro" id="IPR036396">
    <property type="entry name" value="Cyt_P450_sf"/>
</dbReference>
<dbReference type="GO" id="GO:0005506">
    <property type="term" value="F:iron ion binding"/>
    <property type="evidence" value="ECO:0007669"/>
    <property type="project" value="InterPro"/>
</dbReference>
<evidence type="ECO:0000256" key="48">
    <source>
        <dbReference type="SAM" id="Coils"/>
    </source>
</evidence>
<comment type="catalytic activity">
    <reaction evidence="31">
        <text>testosterone + reduced [NADPH--hemoprotein reductase] + O2 = 16beta,17beta-dihydroxyandrost-4-en-3-one + oxidized [NADPH--hemoprotein reductase] + H2O + H(+)</text>
        <dbReference type="Rhea" id="RHEA:46304"/>
        <dbReference type="Rhea" id="RHEA-COMP:11964"/>
        <dbReference type="Rhea" id="RHEA-COMP:11965"/>
        <dbReference type="ChEBI" id="CHEBI:15377"/>
        <dbReference type="ChEBI" id="CHEBI:15378"/>
        <dbReference type="ChEBI" id="CHEBI:15379"/>
        <dbReference type="ChEBI" id="CHEBI:17347"/>
        <dbReference type="ChEBI" id="CHEBI:57618"/>
        <dbReference type="ChEBI" id="CHEBI:58210"/>
        <dbReference type="ChEBI" id="CHEBI:83027"/>
    </reaction>
    <physiologicalReaction direction="left-to-right" evidence="31">
        <dbReference type="Rhea" id="RHEA:46305"/>
    </physiologicalReaction>
</comment>
<keyword evidence="20" id="KW-1207">Sterol metabolism</keyword>
<dbReference type="GO" id="GO:0005789">
    <property type="term" value="C:endoplasmic reticulum membrane"/>
    <property type="evidence" value="ECO:0007669"/>
    <property type="project" value="UniProtKB-SubCell"/>
</dbReference>
<evidence type="ECO:0000256" key="40">
    <source>
        <dbReference type="ARBA" id="ARBA00054645"/>
    </source>
</evidence>
<evidence type="ECO:0000256" key="2">
    <source>
        <dbReference type="ARBA" id="ARBA00004111"/>
    </source>
</evidence>
<evidence type="ECO:0000256" key="37">
    <source>
        <dbReference type="ARBA" id="ARBA00051817"/>
    </source>
</evidence>
<evidence type="ECO:0000256" key="7">
    <source>
        <dbReference type="ARBA" id="ARBA00022548"/>
    </source>
</evidence>
<dbReference type="OrthoDB" id="1470350at2759"/>
<dbReference type="SUPFAM" id="SSF48264">
    <property type="entry name" value="Cytochrome P450"/>
    <property type="match status" value="1"/>
</dbReference>
<comment type="catalytic activity">
    <reaction evidence="32">
        <text>testosterone + reduced [NADPH--hemoprotein reductase] + O2 = 6beta,17beta-dihydroxyandrost-4-en-3-one + oxidized [NADPH--hemoprotein reductase] + H2O + H(+)</text>
        <dbReference type="Rhea" id="RHEA:46296"/>
        <dbReference type="Rhea" id="RHEA-COMP:11964"/>
        <dbReference type="Rhea" id="RHEA-COMP:11965"/>
        <dbReference type="ChEBI" id="CHEBI:15377"/>
        <dbReference type="ChEBI" id="CHEBI:15378"/>
        <dbReference type="ChEBI" id="CHEBI:15379"/>
        <dbReference type="ChEBI" id="CHEBI:17347"/>
        <dbReference type="ChEBI" id="CHEBI:34477"/>
        <dbReference type="ChEBI" id="CHEBI:57618"/>
        <dbReference type="ChEBI" id="CHEBI:58210"/>
    </reaction>
    <physiologicalReaction direction="left-to-right" evidence="32">
        <dbReference type="Rhea" id="RHEA:46297"/>
    </physiologicalReaction>
</comment>
<evidence type="ECO:0000313" key="49">
    <source>
        <dbReference type="EMBL" id="KAG9481486.1"/>
    </source>
</evidence>
<evidence type="ECO:0000256" key="15">
    <source>
        <dbReference type="ARBA" id="ARBA00023004"/>
    </source>
</evidence>
<name>A0A8J6F6C3_ELECQ</name>
<evidence type="ECO:0000256" key="8">
    <source>
        <dbReference type="ARBA" id="ARBA00022617"/>
    </source>
</evidence>
<dbReference type="InterPro" id="IPR017972">
    <property type="entry name" value="Cyt_P450_CS"/>
</dbReference>
<comment type="catalytic activity">
    <reaction evidence="37">
        <text>7-dehydrocholesterol + reduced [NADPH--hemoprotein reductase] + O2 = cholesta-5,7-dien-3beta,24S-diol + oxidized [NADPH--hemoprotein reductase] + H2O + H(+)</text>
        <dbReference type="Rhea" id="RHEA:53244"/>
        <dbReference type="Rhea" id="RHEA-COMP:11964"/>
        <dbReference type="Rhea" id="RHEA-COMP:11965"/>
        <dbReference type="ChEBI" id="CHEBI:15377"/>
        <dbReference type="ChEBI" id="CHEBI:15378"/>
        <dbReference type="ChEBI" id="CHEBI:15379"/>
        <dbReference type="ChEBI" id="CHEBI:17759"/>
        <dbReference type="ChEBI" id="CHEBI:57618"/>
        <dbReference type="ChEBI" id="CHEBI:58210"/>
        <dbReference type="ChEBI" id="CHEBI:137061"/>
    </reaction>
    <physiologicalReaction direction="left-to-right" evidence="37">
        <dbReference type="Rhea" id="RHEA:53245"/>
    </physiologicalReaction>
</comment>
<keyword evidence="15 46" id="KW-0408">Iron</keyword>
<keyword evidence="17 47" id="KW-0503">Monooxygenase</keyword>
<keyword evidence="18" id="KW-0443">Lipid metabolism</keyword>
<feature type="coiled-coil region" evidence="48">
    <location>
        <begin position="56"/>
        <end position="83"/>
    </location>
</feature>
<dbReference type="AlphaFoldDB" id="A0A8J6F6C3"/>
<evidence type="ECO:0000256" key="24">
    <source>
        <dbReference type="ARBA" id="ARBA00034110"/>
    </source>
</evidence>
<dbReference type="GO" id="GO:0033781">
    <property type="term" value="F:cholesterol 24-hydroxylase activity"/>
    <property type="evidence" value="ECO:0007669"/>
    <property type="project" value="UniProtKB-EC"/>
</dbReference>
<dbReference type="FunFam" id="1.10.630.10:FF:000031">
    <property type="entry name" value="cholesterol 24-hydroxylase isoform X2"/>
    <property type="match status" value="1"/>
</dbReference>
<keyword evidence="22" id="KW-0966">Cell projection</keyword>
<dbReference type="Proteomes" id="UP000770717">
    <property type="component" value="Unassembled WGS sequence"/>
</dbReference>
<comment type="caution">
    <text evidence="49">The sequence shown here is derived from an EMBL/GenBank/DDBJ whole genome shotgun (WGS) entry which is preliminary data.</text>
</comment>
<evidence type="ECO:0000256" key="18">
    <source>
        <dbReference type="ARBA" id="ARBA00023098"/>
    </source>
</evidence>
<evidence type="ECO:0000256" key="25">
    <source>
        <dbReference type="ARBA" id="ARBA00049645"/>
    </source>
</evidence>
<dbReference type="CDD" id="cd20613">
    <property type="entry name" value="CYP46A1-like"/>
    <property type="match status" value="1"/>
</dbReference>
<evidence type="ECO:0000256" key="21">
    <source>
        <dbReference type="ARBA" id="ARBA00023221"/>
    </source>
</evidence>
<evidence type="ECO:0000256" key="35">
    <source>
        <dbReference type="ARBA" id="ARBA00051748"/>
    </source>
</evidence>
<evidence type="ECO:0000256" key="31">
    <source>
        <dbReference type="ARBA" id="ARBA00051188"/>
    </source>
</evidence>
<evidence type="ECO:0000313" key="50">
    <source>
        <dbReference type="Proteomes" id="UP000770717"/>
    </source>
</evidence>
<keyword evidence="10 46" id="KW-0479">Metal-binding</keyword>
<keyword evidence="50" id="KW-1185">Reference proteome</keyword>
<evidence type="ECO:0000256" key="11">
    <source>
        <dbReference type="ARBA" id="ARBA00022824"/>
    </source>
</evidence>
<comment type="catalytic activity">
    <reaction evidence="34">
        <text>7alpha-hydroxycholesterol + reduced [NADPH--hemoprotein reductase] + O2 = (24S)-7alpha-dihydroxycholesterol + oxidized [NADPH--hemoprotein reductase] + H2O + H(+)</text>
        <dbReference type="Rhea" id="RHEA:46380"/>
        <dbReference type="Rhea" id="RHEA-COMP:11964"/>
        <dbReference type="Rhea" id="RHEA-COMP:11965"/>
        <dbReference type="ChEBI" id="CHEBI:15377"/>
        <dbReference type="ChEBI" id="CHEBI:15378"/>
        <dbReference type="ChEBI" id="CHEBI:15379"/>
        <dbReference type="ChEBI" id="CHEBI:17500"/>
        <dbReference type="ChEBI" id="CHEBI:37640"/>
        <dbReference type="ChEBI" id="CHEBI:57618"/>
        <dbReference type="ChEBI" id="CHEBI:58210"/>
    </reaction>
    <physiologicalReaction direction="left-to-right" evidence="34">
        <dbReference type="Rhea" id="RHEA:46381"/>
    </physiologicalReaction>
</comment>
<keyword evidence="9" id="KW-0812">Transmembrane</keyword>
<evidence type="ECO:0000256" key="44">
    <source>
        <dbReference type="ARBA" id="ARBA00079170"/>
    </source>
</evidence>
<dbReference type="InterPro" id="IPR002401">
    <property type="entry name" value="Cyt_P450_E_grp-I"/>
</dbReference>
<evidence type="ECO:0000256" key="16">
    <source>
        <dbReference type="ARBA" id="ARBA00023018"/>
    </source>
</evidence>
<keyword evidence="21" id="KW-0753">Steroid metabolism</keyword>
<comment type="catalytic activity">
    <reaction evidence="33">
        <text>4beta-hydroxycholesterol + reduced [NADPH--hemoprotein reductase] + O2 = 4beta,24S-dihydroxycholesterol + oxidized [NADPH--hemoprotein reductase] + H2O + H(+)</text>
        <dbReference type="Rhea" id="RHEA:46392"/>
        <dbReference type="Rhea" id="RHEA-COMP:11964"/>
        <dbReference type="Rhea" id="RHEA-COMP:11965"/>
        <dbReference type="ChEBI" id="CHEBI:15377"/>
        <dbReference type="ChEBI" id="CHEBI:15378"/>
        <dbReference type="ChEBI" id="CHEBI:15379"/>
        <dbReference type="ChEBI" id="CHEBI:57618"/>
        <dbReference type="ChEBI" id="CHEBI:58210"/>
        <dbReference type="ChEBI" id="CHEBI:85778"/>
        <dbReference type="ChEBI" id="CHEBI:86087"/>
    </reaction>
    <physiologicalReaction direction="left-to-right" evidence="33">
        <dbReference type="Rhea" id="RHEA:46393"/>
    </physiologicalReaction>
</comment>